<reference evidence="3 4" key="1">
    <citation type="submission" date="2019-06" db="EMBL/GenBank/DDBJ databases">
        <title>A chromosomal-level reference genome of Carpinus fangiana (Coryloideae, Betulaceae).</title>
        <authorList>
            <person name="Yang X."/>
            <person name="Wang Z."/>
            <person name="Zhang L."/>
            <person name="Hao G."/>
            <person name="Liu J."/>
            <person name="Yang Y."/>
        </authorList>
    </citation>
    <scope>NUCLEOTIDE SEQUENCE [LARGE SCALE GENOMIC DNA]</scope>
    <source>
        <strain evidence="3">Cfa_2016G</strain>
        <tissue evidence="3">Leaf</tissue>
    </source>
</reference>
<accession>A0A5N6KWX3</accession>
<sequence length="306" mass="35076">MPRAPHHNRQHSSGSFAQIIPYTTVMAPSTSHQDQVQAVAHSSRDWLTPGRPSASWSPEDDAQLMSARQQGLNWQVISNRVFPGKTPNACRKRHERLMERVNAEDWDGIKLELLAKEYMEVRQEMWSILGERLHEKWNVIEAKCMEKGYKNLAAAARAANRRSIGTDDSGIAMDCDAERGLERERQPEHTSYAQVPVDNYASNVYARSAHEAAARQMTHQQQQQQHHQQQQQQQQQQHHHQQAPPLYHGHPNQYIGMPPHIVHRPVYQPIHERPGVHYNQAPSIASLLHPQMPAGQWKDDIPPPSR</sequence>
<dbReference type="AlphaFoldDB" id="A0A5N6KWX3"/>
<dbReference type="OrthoDB" id="4151352at2759"/>
<dbReference type="Gene3D" id="1.10.10.60">
    <property type="entry name" value="Homeodomain-like"/>
    <property type="match status" value="1"/>
</dbReference>
<dbReference type="PROSITE" id="PS50090">
    <property type="entry name" value="MYB_LIKE"/>
    <property type="match status" value="1"/>
</dbReference>
<evidence type="ECO:0000256" key="1">
    <source>
        <dbReference type="SAM" id="MobiDB-lite"/>
    </source>
</evidence>
<protein>
    <recommendedName>
        <fullName evidence="2">Myb-like domain-containing protein</fullName>
    </recommendedName>
</protein>
<dbReference type="InterPro" id="IPR001005">
    <property type="entry name" value="SANT/Myb"/>
</dbReference>
<dbReference type="InterPro" id="IPR009057">
    <property type="entry name" value="Homeodomain-like_sf"/>
</dbReference>
<evidence type="ECO:0000259" key="2">
    <source>
        <dbReference type="PROSITE" id="PS50090"/>
    </source>
</evidence>
<dbReference type="Proteomes" id="UP000327013">
    <property type="component" value="Unassembled WGS sequence"/>
</dbReference>
<feature type="domain" description="Myb-like" evidence="2">
    <location>
        <begin position="48"/>
        <end position="98"/>
    </location>
</feature>
<gene>
    <name evidence="3" type="ORF">FH972_023871</name>
</gene>
<dbReference type="SUPFAM" id="SSF46689">
    <property type="entry name" value="Homeodomain-like"/>
    <property type="match status" value="1"/>
</dbReference>
<name>A0A5N6KWX3_9ROSI</name>
<feature type="compositionally biased region" description="Low complexity" evidence="1">
    <location>
        <begin position="219"/>
        <end position="236"/>
    </location>
</feature>
<dbReference type="CDD" id="cd00167">
    <property type="entry name" value="SANT"/>
    <property type="match status" value="1"/>
</dbReference>
<organism evidence="3 4">
    <name type="scientific">Carpinus fangiana</name>
    <dbReference type="NCBI Taxonomy" id="176857"/>
    <lineage>
        <taxon>Eukaryota</taxon>
        <taxon>Viridiplantae</taxon>
        <taxon>Streptophyta</taxon>
        <taxon>Embryophyta</taxon>
        <taxon>Tracheophyta</taxon>
        <taxon>Spermatophyta</taxon>
        <taxon>Magnoliopsida</taxon>
        <taxon>eudicotyledons</taxon>
        <taxon>Gunneridae</taxon>
        <taxon>Pentapetalae</taxon>
        <taxon>rosids</taxon>
        <taxon>fabids</taxon>
        <taxon>Fagales</taxon>
        <taxon>Betulaceae</taxon>
        <taxon>Carpinus</taxon>
    </lineage>
</organism>
<dbReference type="EMBL" id="VIBQ01000014">
    <property type="protein sequence ID" value="KAB8349858.1"/>
    <property type="molecule type" value="Genomic_DNA"/>
</dbReference>
<feature type="region of interest" description="Disordered" evidence="1">
    <location>
        <begin position="40"/>
        <end position="59"/>
    </location>
</feature>
<keyword evidence="4" id="KW-1185">Reference proteome</keyword>
<comment type="caution">
    <text evidence="3">The sequence shown here is derived from an EMBL/GenBank/DDBJ whole genome shotgun (WGS) entry which is preliminary data.</text>
</comment>
<dbReference type="SMART" id="SM00717">
    <property type="entry name" value="SANT"/>
    <property type="match status" value="1"/>
</dbReference>
<evidence type="ECO:0000313" key="3">
    <source>
        <dbReference type="EMBL" id="KAB8349858.1"/>
    </source>
</evidence>
<dbReference type="Pfam" id="PF00249">
    <property type="entry name" value="Myb_DNA-binding"/>
    <property type="match status" value="1"/>
</dbReference>
<feature type="region of interest" description="Disordered" evidence="1">
    <location>
        <begin position="209"/>
        <end position="259"/>
    </location>
</feature>
<evidence type="ECO:0000313" key="4">
    <source>
        <dbReference type="Proteomes" id="UP000327013"/>
    </source>
</evidence>
<proteinExistence type="predicted"/>